<dbReference type="EMBL" id="JACWMX010000008">
    <property type="protein sequence ID" value="MBD1394905.1"/>
    <property type="molecule type" value="Genomic_DNA"/>
</dbReference>
<dbReference type="NCBIfam" id="TIGR01550">
    <property type="entry name" value="DOC_P1"/>
    <property type="match status" value="1"/>
</dbReference>
<sequence length="128" mass="14215">MIGLQSVVRIHSRLIDEFGGSKGVRDNSLLESALNRPFATFDGIDLYSTIAEKATAVFESLIINHPFMDGNKRIAYALMEVVLRHGGLVLAASEDEKYELVINASTGVFRFDEIKNWIEAKSKKNGNL</sequence>
<dbReference type="RefSeq" id="WP_191164999.1">
    <property type="nucleotide sequence ID" value="NZ_JACWMX010000008.1"/>
</dbReference>
<evidence type="ECO:0000259" key="1">
    <source>
        <dbReference type="PROSITE" id="PS51459"/>
    </source>
</evidence>
<keyword evidence="3" id="KW-1185">Reference proteome</keyword>
<gene>
    <name evidence="2" type="ORF">IDJ76_17500</name>
</gene>
<organism evidence="2 3">
    <name type="scientific">Mucilaginibacter glaciei</name>
    <dbReference type="NCBI Taxonomy" id="2772109"/>
    <lineage>
        <taxon>Bacteria</taxon>
        <taxon>Pseudomonadati</taxon>
        <taxon>Bacteroidota</taxon>
        <taxon>Sphingobacteriia</taxon>
        <taxon>Sphingobacteriales</taxon>
        <taxon>Sphingobacteriaceae</taxon>
        <taxon>Mucilaginibacter</taxon>
    </lineage>
</organism>
<dbReference type="InterPro" id="IPR003812">
    <property type="entry name" value="Fido"/>
</dbReference>
<evidence type="ECO:0000313" key="3">
    <source>
        <dbReference type="Proteomes" id="UP000619078"/>
    </source>
</evidence>
<accession>A0A926NVP5</accession>
<comment type="caution">
    <text evidence="2">The sequence shown here is derived from an EMBL/GenBank/DDBJ whole genome shotgun (WGS) entry which is preliminary data.</text>
</comment>
<dbReference type="PROSITE" id="PS51459">
    <property type="entry name" value="FIDO"/>
    <property type="match status" value="1"/>
</dbReference>
<evidence type="ECO:0000313" key="2">
    <source>
        <dbReference type="EMBL" id="MBD1394905.1"/>
    </source>
</evidence>
<dbReference type="AlphaFoldDB" id="A0A926NVP5"/>
<dbReference type="Proteomes" id="UP000619078">
    <property type="component" value="Unassembled WGS sequence"/>
</dbReference>
<dbReference type="Pfam" id="PF02661">
    <property type="entry name" value="Fic"/>
    <property type="match status" value="1"/>
</dbReference>
<name>A0A926NVP5_9SPHI</name>
<feature type="domain" description="Fido" evidence="1">
    <location>
        <begin position="2"/>
        <end position="120"/>
    </location>
</feature>
<dbReference type="Gene3D" id="1.20.120.1870">
    <property type="entry name" value="Fic/DOC protein, Fido domain"/>
    <property type="match status" value="1"/>
</dbReference>
<dbReference type="SUPFAM" id="SSF140931">
    <property type="entry name" value="Fic-like"/>
    <property type="match status" value="1"/>
</dbReference>
<proteinExistence type="predicted"/>
<dbReference type="InterPro" id="IPR053737">
    <property type="entry name" value="Type_II_TA_Toxin"/>
</dbReference>
<dbReference type="GO" id="GO:0016301">
    <property type="term" value="F:kinase activity"/>
    <property type="evidence" value="ECO:0007669"/>
    <property type="project" value="InterPro"/>
</dbReference>
<reference evidence="2" key="1">
    <citation type="submission" date="2020-09" db="EMBL/GenBank/DDBJ databases">
        <title>Novel species of Mucilaginibacter isolated from a glacier on the Tibetan Plateau.</title>
        <authorList>
            <person name="Liu Q."/>
            <person name="Xin Y.-H."/>
        </authorList>
    </citation>
    <scope>NUCLEOTIDE SEQUENCE</scope>
    <source>
        <strain evidence="2">ZB1P21</strain>
    </source>
</reference>
<dbReference type="PANTHER" id="PTHR39426">
    <property type="entry name" value="HOMOLOGY TO DEATH-ON-CURING PROTEIN OF PHAGE P1"/>
    <property type="match status" value="1"/>
</dbReference>
<dbReference type="PANTHER" id="PTHR39426:SF1">
    <property type="entry name" value="HOMOLOGY TO DEATH-ON-CURING PROTEIN OF PHAGE P1"/>
    <property type="match status" value="1"/>
</dbReference>
<dbReference type="InterPro" id="IPR036597">
    <property type="entry name" value="Fido-like_dom_sf"/>
</dbReference>
<protein>
    <submittedName>
        <fullName evidence="2">Type II toxin-antitoxin system death-on-curing family toxin</fullName>
    </submittedName>
</protein>
<dbReference type="InterPro" id="IPR006440">
    <property type="entry name" value="Doc"/>
</dbReference>